<dbReference type="InterPro" id="IPR011010">
    <property type="entry name" value="DNA_brk_join_enz"/>
</dbReference>
<dbReference type="SUPFAM" id="SSF56349">
    <property type="entry name" value="DNA breaking-rejoining enzymes"/>
    <property type="match status" value="1"/>
</dbReference>
<keyword evidence="1" id="KW-0233">DNA recombination</keyword>
<feature type="domain" description="Tyr recombinase" evidence="2">
    <location>
        <begin position="1"/>
        <end position="70"/>
    </location>
</feature>
<evidence type="ECO:0000313" key="3">
    <source>
        <dbReference type="EMBL" id="SFY42903.1"/>
    </source>
</evidence>
<evidence type="ECO:0000313" key="4">
    <source>
        <dbReference type="Proteomes" id="UP000181909"/>
    </source>
</evidence>
<dbReference type="Gene3D" id="1.10.443.10">
    <property type="entry name" value="Intergrase catalytic core"/>
    <property type="match status" value="1"/>
</dbReference>
<dbReference type="GO" id="GO:0015074">
    <property type="term" value="P:DNA integration"/>
    <property type="evidence" value="ECO:0007669"/>
    <property type="project" value="InterPro"/>
</dbReference>
<dbReference type="STRING" id="1893.SAMN02787144_103261"/>
<proteinExistence type="predicted"/>
<dbReference type="InterPro" id="IPR002104">
    <property type="entry name" value="Integrase_catalytic"/>
</dbReference>
<reference evidence="3 4" key="1">
    <citation type="submission" date="2016-11" db="EMBL/GenBank/DDBJ databases">
        <authorList>
            <person name="Jaros S."/>
            <person name="Januszkiewicz K."/>
            <person name="Wedrychowicz H."/>
        </authorList>
    </citation>
    <scope>NUCLEOTIDE SEQUENCE [LARGE SCALE GENOMIC DNA]</scope>
    <source>
        <strain evidence="3 4">OK807</strain>
    </source>
</reference>
<dbReference type="GO" id="GO:0003677">
    <property type="term" value="F:DNA binding"/>
    <property type="evidence" value="ECO:0007669"/>
    <property type="project" value="InterPro"/>
</dbReference>
<sequence length="76" mass="8753">MQYQWWSARKKAGITRNLNPYSLRHFFASNCLSKGVPITDVAEWMGHSNINMTFKIYRHLMPASVGRAARLLNEGL</sequence>
<accession>A0A1K2F511</accession>
<organism evidence="3 4">
    <name type="scientific">Streptomyces atratus</name>
    <dbReference type="NCBI Taxonomy" id="1893"/>
    <lineage>
        <taxon>Bacteria</taxon>
        <taxon>Bacillati</taxon>
        <taxon>Actinomycetota</taxon>
        <taxon>Actinomycetes</taxon>
        <taxon>Kitasatosporales</taxon>
        <taxon>Streptomycetaceae</taxon>
        <taxon>Streptomyces</taxon>
    </lineage>
</organism>
<dbReference type="InterPro" id="IPR013762">
    <property type="entry name" value="Integrase-like_cat_sf"/>
</dbReference>
<gene>
    <name evidence="3" type="ORF">SAMN02787144_103261</name>
</gene>
<dbReference type="Pfam" id="PF00589">
    <property type="entry name" value="Phage_integrase"/>
    <property type="match status" value="1"/>
</dbReference>
<name>A0A1K2F511_STRAR</name>
<evidence type="ECO:0000256" key="1">
    <source>
        <dbReference type="ARBA" id="ARBA00023172"/>
    </source>
</evidence>
<dbReference type="EMBL" id="FPJO01000032">
    <property type="protein sequence ID" value="SFY42903.1"/>
    <property type="molecule type" value="Genomic_DNA"/>
</dbReference>
<dbReference type="PROSITE" id="PS51898">
    <property type="entry name" value="TYR_RECOMBINASE"/>
    <property type="match status" value="1"/>
</dbReference>
<dbReference type="Proteomes" id="UP000181909">
    <property type="component" value="Unassembled WGS sequence"/>
</dbReference>
<protein>
    <submittedName>
        <fullName evidence="3">Phage integrase family protein</fullName>
    </submittedName>
</protein>
<dbReference type="AlphaFoldDB" id="A0A1K2F511"/>
<dbReference type="GO" id="GO:0006310">
    <property type="term" value="P:DNA recombination"/>
    <property type="evidence" value="ECO:0007669"/>
    <property type="project" value="UniProtKB-KW"/>
</dbReference>
<evidence type="ECO:0000259" key="2">
    <source>
        <dbReference type="PROSITE" id="PS51898"/>
    </source>
</evidence>